<gene>
    <name evidence="5" type="ordered locus">Caci_1699</name>
</gene>
<dbReference type="PANTHER" id="PTHR42877">
    <property type="entry name" value="L-ORNITHINE N(5)-MONOOXYGENASE-RELATED"/>
    <property type="match status" value="1"/>
</dbReference>
<dbReference type="GO" id="GO:0050660">
    <property type="term" value="F:flavin adenine dinucleotide binding"/>
    <property type="evidence" value="ECO:0007669"/>
    <property type="project" value="InterPro"/>
</dbReference>
<keyword evidence="3" id="KW-0274">FAD</keyword>
<dbReference type="SUPFAM" id="SSF51905">
    <property type="entry name" value="FAD/NAD(P)-binding domain"/>
    <property type="match status" value="1"/>
</dbReference>
<dbReference type="OrthoDB" id="5168853at2"/>
<dbReference type="Proteomes" id="UP000000851">
    <property type="component" value="Chromosome"/>
</dbReference>
<dbReference type="GO" id="GO:0050661">
    <property type="term" value="F:NADP binding"/>
    <property type="evidence" value="ECO:0007669"/>
    <property type="project" value="InterPro"/>
</dbReference>
<evidence type="ECO:0000256" key="4">
    <source>
        <dbReference type="ARBA" id="ARBA00023002"/>
    </source>
</evidence>
<comment type="similarity">
    <text evidence="1">Belongs to the FAD-binding monooxygenase family.</text>
</comment>
<keyword evidence="4" id="KW-0560">Oxidoreductase</keyword>
<evidence type="ECO:0000313" key="6">
    <source>
        <dbReference type="Proteomes" id="UP000000851"/>
    </source>
</evidence>
<dbReference type="InParanoid" id="C7QBP3"/>
<dbReference type="Pfam" id="PF00743">
    <property type="entry name" value="FMO-like"/>
    <property type="match status" value="1"/>
</dbReference>
<keyword evidence="5" id="KW-0503">Monooxygenase</keyword>
<evidence type="ECO:0000256" key="3">
    <source>
        <dbReference type="ARBA" id="ARBA00022827"/>
    </source>
</evidence>
<dbReference type="EMBL" id="CP001700">
    <property type="protein sequence ID" value="ACU70620.1"/>
    <property type="molecule type" value="Genomic_DNA"/>
</dbReference>
<dbReference type="InterPro" id="IPR036188">
    <property type="entry name" value="FAD/NAD-bd_sf"/>
</dbReference>
<protein>
    <submittedName>
        <fullName evidence="5">Putative flavin-binding monooxygenase</fullName>
    </submittedName>
</protein>
<dbReference type="InterPro" id="IPR020946">
    <property type="entry name" value="Flavin_mOase-like"/>
</dbReference>
<accession>C7QBP3</accession>
<sequence length="492" mass="55069">MTTARGHQVAHDVAIVGAGFSGLCMAIQLKRGGVADFVVFDKGSDVGGVWRDNVYPGCGCDVPSHLYSYSFARYSGWSRAYPKQAEILDYLHQCVRRWKLGPHLRLETEIVAAEWQPQERLWRLRDAAGSEHTARVLVCGVGQLNRPRYPSVAGREEFAGAAFHSAEWDAQWPPEAFAGKDVAVIGTGASAVQFVPEIARYAQRLYVFQRSANWVIPKYDYTFGPLARSAFRRVPGLRLAMRGFNYAVLGEALLYSAIAGSPLGRGLQKFSKRYLDKQIPDDPELRAKLTPDFPIGCKRILISDDWYPALARDNVEVVTEAVTEVTSGAVRTEDGRERDVAVLVYGTGFRATEFLAPIEIVGRGGVRLHDRWREGATAYLGMAVPEFPNMFLLYGPSTNLGHNSVVYMIESQVRYVMGWLQAARDGQVEVAEEALAAYEATIRRLLRRTAWEAGCSSWYKTADGRVVNNWPLRSFRYRMATRRPRARDFLAP</sequence>
<evidence type="ECO:0000256" key="2">
    <source>
        <dbReference type="ARBA" id="ARBA00022630"/>
    </source>
</evidence>
<keyword evidence="6" id="KW-1185">Reference proteome</keyword>
<dbReference type="HOGENOM" id="CLU_006937_7_1_11"/>
<name>C7QBP3_CATAD</name>
<dbReference type="Gene3D" id="3.50.50.60">
    <property type="entry name" value="FAD/NAD(P)-binding domain"/>
    <property type="match status" value="2"/>
</dbReference>
<dbReference type="PANTHER" id="PTHR42877:SF4">
    <property type="entry name" value="FAD_NAD(P)-BINDING DOMAIN-CONTAINING PROTEIN-RELATED"/>
    <property type="match status" value="1"/>
</dbReference>
<dbReference type="STRING" id="479433.Caci_1699"/>
<reference evidence="5 6" key="1">
    <citation type="journal article" date="2009" name="Stand. Genomic Sci.">
        <title>Complete genome sequence of Catenulispora acidiphila type strain (ID 139908).</title>
        <authorList>
            <person name="Copeland A."/>
            <person name="Lapidus A."/>
            <person name="Glavina Del Rio T."/>
            <person name="Nolan M."/>
            <person name="Lucas S."/>
            <person name="Chen F."/>
            <person name="Tice H."/>
            <person name="Cheng J.F."/>
            <person name="Bruce D."/>
            <person name="Goodwin L."/>
            <person name="Pitluck S."/>
            <person name="Mikhailova N."/>
            <person name="Pati A."/>
            <person name="Ivanova N."/>
            <person name="Mavromatis K."/>
            <person name="Chen A."/>
            <person name="Palaniappan K."/>
            <person name="Chain P."/>
            <person name="Land M."/>
            <person name="Hauser L."/>
            <person name="Chang Y.J."/>
            <person name="Jeffries C.D."/>
            <person name="Chertkov O."/>
            <person name="Brettin T."/>
            <person name="Detter J.C."/>
            <person name="Han C."/>
            <person name="Ali Z."/>
            <person name="Tindall B.J."/>
            <person name="Goker M."/>
            <person name="Bristow J."/>
            <person name="Eisen J.A."/>
            <person name="Markowitz V."/>
            <person name="Hugenholtz P."/>
            <person name="Kyrpides N.C."/>
            <person name="Klenk H.P."/>
        </authorList>
    </citation>
    <scope>NUCLEOTIDE SEQUENCE [LARGE SCALE GENOMIC DNA]</scope>
    <source>
        <strain evidence="6">DSM 44928 / JCM 14897 / NBRC 102108 / NRRL B-24433 / ID139908</strain>
    </source>
</reference>
<evidence type="ECO:0000256" key="1">
    <source>
        <dbReference type="ARBA" id="ARBA00010139"/>
    </source>
</evidence>
<dbReference type="GO" id="GO:0004499">
    <property type="term" value="F:N,N-dimethylaniline monooxygenase activity"/>
    <property type="evidence" value="ECO:0007669"/>
    <property type="project" value="InterPro"/>
</dbReference>
<dbReference type="InterPro" id="IPR051209">
    <property type="entry name" value="FAD-bind_Monooxygenase_sf"/>
</dbReference>
<dbReference type="RefSeq" id="WP_012785914.1">
    <property type="nucleotide sequence ID" value="NC_013131.1"/>
</dbReference>
<keyword evidence="2" id="KW-0285">Flavoprotein</keyword>
<dbReference type="KEGG" id="cai:Caci_1699"/>
<dbReference type="PRINTS" id="PR00469">
    <property type="entry name" value="PNDRDTASEII"/>
</dbReference>
<organism evidence="5 6">
    <name type="scientific">Catenulispora acidiphila (strain DSM 44928 / JCM 14897 / NBRC 102108 / NRRL B-24433 / ID139908)</name>
    <dbReference type="NCBI Taxonomy" id="479433"/>
    <lineage>
        <taxon>Bacteria</taxon>
        <taxon>Bacillati</taxon>
        <taxon>Actinomycetota</taxon>
        <taxon>Actinomycetes</taxon>
        <taxon>Catenulisporales</taxon>
        <taxon>Catenulisporaceae</taxon>
        <taxon>Catenulispora</taxon>
    </lineage>
</organism>
<proteinExistence type="inferred from homology"/>
<dbReference type="AlphaFoldDB" id="C7QBP3"/>
<dbReference type="eggNOG" id="COG2072">
    <property type="taxonomic scope" value="Bacteria"/>
</dbReference>
<evidence type="ECO:0000313" key="5">
    <source>
        <dbReference type="EMBL" id="ACU70620.1"/>
    </source>
</evidence>